<dbReference type="InterPro" id="IPR020846">
    <property type="entry name" value="MFS_dom"/>
</dbReference>
<dbReference type="InterPro" id="IPR050360">
    <property type="entry name" value="MFS_Sugar_Transporters"/>
</dbReference>
<feature type="compositionally biased region" description="Basic and acidic residues" evidence="8">
    <location>
        <begin position="16"/>
        <end position="32"/>
    </location>
</feature>
<evidence type="ECO:0000256" key="9">
    <source>
        <dbReference type="SAM" id="Phobius"/>
    </source>
</evidence>
<name>A0A177FC55_9EURO</name>
<keyword evidence="5 9" id="KW-1133">Transmembrane helix</keyword>
<evidence type="ECO:0000256" key="5">
    <source>
        <dbReference type="ARBA" id="ARBA00022989"/>
    </source>
</evidence>
<comment type="similarity">
    <text evidence="2 7">Belongs to the major facilitator superfamily. Sugar transporter (TC 2.A.1.1) family.</text>
</comment>
<gene>
    <name evidence="11" type="ORF">AYO21_04424</name>
</gene>
<comment type="subcellular location">
    <subcellularLocation>
        <location evidence="1">Membrane</location>
        <topology evidence="1">Multi-pass membrane protein</topology>
    </subcellularLocation>
</comment>
<sequence length="596" mass="65512">MPTRKCQKAWKLDLRSAKGDNDEGRPPRRDSVTECEPTTLSSLFKVLPSPDPPYEHPEIYSSLEPGALEYNQYTCYSLSWAERSHSSLIMALSPSAIRLLIVLFVALGSLTYGYSASIIATTLGQPSFIAYFELDTRSNATQLTGAINGLFQTGGLFGTLSCTKLPDWLGRRKALLLNAVITVIGGALQAGSVDIGMYIAMRFVTGWGIGGLVTLVPLYQSEIAPPRIRGWLVGMHGVLICVGYAAASWIGLGFYFVNASGAQWRLPLAIQCFPPLFLALGVLFLPESPRWLVDRDRVDEAYRSFKAVRAERTDDIISDDLAIRAEFNLLQGQILHERLEVLSFIDLWRKPSMRKRCIVGFLALFGCQGTATLVINNYGPSLYSSLGFNTVQQLLIQSGWITVCPFGNYINALIVDRVGRTRLLVFGFSGTILALIGECITVSIFQRTGDRGVAGAAVFFLFLHITFFSCCCDATSYIYAAEIFPTPVRAKGLAVSISGLFIATIIFLQAAPTAFANIGWKYYIVFIVVTSLITLTVLFWFPETKGLSLEDIGELFGDSIEPTQLDEKMQAQEETIEDLDAGTQSEKHVQQSASST</sequence>
<feature type="transmembrane region" description="Helical" evidence="9">
    <location>
        <begin position="522"/>
        <end position="541"/>
    </location>
</feature>
<dbReference type="GO" id="GO:0016020">
    <property type="term" value="C:membrane"/>
    <property type="evidence" value="ECO:0007669"/>
    <property type="project" value="UniProtKB-SubCell"/>
</dbReference>
<proteinExistence type="inferred from homology"/>
<dbReference type="PROSITE" id="PS50850">
    <property type="entry name" value="MFS"/>
    <property type="match status" value="1"/>
</dbReference>
<dbReference type="InterPro" id="IPR036259">
    <property type="entry name" value="MFS_trans_sf"/>
</dbReference>
<feature type="transmembrane region" description="Helical" evidence="9">
    <location>
        <begin position="143"/>
        <end position="162"/>
    </location>
</feature>
<dbReference type="Proteomes" id="UP000077002">
    <property type="component" value="Unassembled WGS sequence"/>
</dbReference>
<dbReference type="RefSeq" id="XP_022513213.1">
    <property type="nucleotide sequence ID" value="XM_022654397.1"/>
</dbReference>
<evidence type="ECO:0000256" key="3">
    <source>
        <dbReference type="ARBA" id="ARBA00022448"/>
    </source>
</evidence>
<feature type="transmembrane region" description="Helical" evidence="9">
    <location>
        <begin position="231"/>
        <end position="256"/>
    </location>
</feature>
<dbReference type="EMBL" id="LVKK01000025">
    <property type="protein sequence ID" value="OAG41261.1"/>
    <property type="molecule type" value="Genomic_DNA"/>
</dbReference>
<comment type="caution">
    <text evidence="11">The sequence shown here is derived from an EMBL/GenBank/DDBJ whole genome shotgun (WGS) entry which is preliminary data.</text>
</comment>
<dbReference type="Gene3D" id="1.20.1250.20">
    <property type="entry name" value="MFS general substrate transporter like domains"/>
    <property type="match status" value="1"/>
</dbReference>
<feature type="region of interest" description="Disordered" evidence="8">
    <location>
        <begin position="570"/>
        <end position="596"/>
    </location>
</feature>
<dbReference type="InterPro" id="IPR003663">
    <property type="entry name" value="Sugar/inositol_transpt"/>
</dbReference>
<evidence type="ECO:0000259" key="10">
    <source>
        <dbReference type="PROSITE" id="PS50850"/>
    </source>
</evidence>
<keyword evidence="6 9" id="KW-0472">Membrane</keyword>
<feature type="transmembrane region" description="Helical" evidence="9">
    <location>
        <begin position="395"/>
        <end position="414"/>
    </location>
</feature>
<keyword evidence="4 9" id="KW-0812">Transmembrane</keyword>
<feature type="transmembrane region" description="Helical" evidence="9">
    <location>
        <begin position="357"/>
        <end position="375"/>
    </location>
</feature>
<dbReference type="Pfam" id="PF00083">
    <property type="entry name" value="Sugar_tr"/>
    <property type="match status" value="1"/>
</dbReference>
<keyword evidence="3 7" id="KW-0813">Transport</keyword>
<feature type="transmembrane region" description="Helical" evidence="9">
    <location>
        <begin position="174"/>
        <end position="193"/>
    </location>
</feature>
<evidence type="ECO:0000256" key="6">
    <source>
        <dbReference type="ARBA" id="ARBA00023136"/>
    </source>
</evidence>
<organism evidence="11 12">
    <name type="scientific">Fonsecaea monophora</name>
    <dbReference type="NCBI Taxonomy" id="254056"/>
    <lineage>
        <taxon>Eukaryota</taxon>
        <taxon>Fungi</taxon>
        <taxon>Dikarya</taxon>
        <taxon>Ascomycota</taxon>
        <taxon>Pezizomycotina</taxon>
        <taxon>Eurotiomycetes</taxon>
        <taxon>Chaetothyriomycetidae</taxon>
        <taxon>Chaetothyriales</taxon>
        <taxon>Herpotrichiellaceae</taxon>
        <taxon>Fonsecaea</taxon>
    </lineage>
</organism>
<dbReference type="AlphaFoldDB" id="A0A177FC55"/>
<keyword evidence="12" id="KW-1185">Reference proteome</keyword>
<dbReference type="PRINTS" id="PR00171">
    <property type="entry name" value="SUGRTRNSPORT"/>
</dbReference>
<evidence type="ECO:0000256" key="7">
    <source>
        <dbReference type="RuleBase" id="RU003346"/>
    </source>
</evidence>
<feature type="domain" description="Major facilitator superfamily (MFS) profile" evidence="10">
    <location>
        <begin position="101"/>
        <end position="545"/>
    </location>
</feature>
<feature type="transmembrane region" description="Helical" evidence="9">
    <location>
        <begin position="268"/>
        <end position="285"/>
    </location>
</feature>
<evidence type="ECO:0000256" key="2">
    <source>
        <dbReference type="ARBA" id="ARBA00010992"/>
    </source>
</evidence>
<feature type="transmembrane region" description="Helical" evidence="9">
    <location>
        <begin position="99"/>
        <end position="123"/>
    </location>
</feature>
<accession>A0A177FC55</accession>
<protein>
    <recommendedName>
        <fullName evidence="10">Major facilitator superfamily (MFS) profile domain-containing protein</fullName>
    </recommendedName>
</protein>
<evidence type="ECO:0000256" key="1">
    <source>
        <dbReference type="ARBA" id="ARBA00004141"/>
    </source>
</evidence>
<feature type="transmembrane region" description="Helical" evidence="9">
    <location>
        <begin position="199"/>
        <end position="219"/>
    </location>
</feature>
<feature type="transmembrane region" description="Helical" evidence="9">
    <location>
        <begin position="423"/>
        <end position="445"/>
    </location>
</feature>
<feature type="transmembrane region" description="Helical" evidence="9">
    <location>
        <begin position="492"/>
        <end position="510"/>
    </location>
</feature>
<dbReference type="GeneID" id="34599594"/>
<evidence type="ECO:0000256" key="8">
    <source>
        <dbReference type="SAM" id="MobiDB-lite"/>
    </source>
</evidence>
<dbReference type="PANTHER" id="PTHR48022:SF11">
    <property type="entry name" value="MONOSACCHARIDE TRANSPORTER (HXT8), PUTATIVE (AFU_ORTHOLOGUE AFUA_2G08120)-RELATED"/>
    <property type="match status" value="1"/>
</dbReference>
<dbReference type="InterPro" id="IPR005828">
    <property type="entry name" value="MFS_sugar_transport-like"/>
</dbReference>
<evidence type="ECO:0000256" key="4">
    <source>
        <dbReference type="ARBA" id="ARBA00022692"/>
    </source>
</evidence>
<reference evidence="11 12" key="1">
    <citation type="submission" date="2016-03" db="EMBL/GenBank/DDBJ databases">
        <title>Draft genome sequence of the Fonsecaea monophora CBS 269.37.</title>
        <authorList>
            <person name="Bombassaro A."/>
            <person name="Vinicius W.A."/>
            <person name="De Hoog S."/>
            <person name="Sun J."/>
            <person name="Souza E.M."/>
            <person name="Raittz R.T."/>
            <person name="Costa F."/>
            <person name="Leao A.C."/>
            <person name="Tadra-Sfeir M.Z."/>
            <person name="Baura V."/>
            <person name="Balsanelli E."/>
            <person name="Pedrosa F.O."/>
            <person name="Moreno L.F."/>
            <person name="Steffens M.B."/>
            <person name="Xi L."/>
            <person name="Bocca A.L."/>
            <person name="Felipe M.S."/>
            <person name="Teixeira M."/>
            <person name="Telles Filho F.Q."/>
            <person name="Azevedo C.M."/>
            <person name="Gomes R."/>
            <person name="Vicente V.A."/>
        </authorList>
    </citation>
    <scope>NUCLEOTIDE SEQUENCE [LARGE SCALE GENOMIC DNA]</scope>
    <source>
        <strain evidence="11 12">CBS 269.37</strain>
    </source>
</reference>
<dbReference type="PANTHER" id="PTHR48022">
    <property type="entry name" value="PLASTIDIC GLUCOSE TRANSPORTER 4"/>
    <property type="match status" value="1"/>
</dbReference>
<dbReference type="GO" id="GO:0005351">
    <property type="term" value="F:carbohydrate:proton symporter activity"/>
    <property type="evidence" value="ECO:0007669"/>
    <property type="project" value="TreeGrafter"/>
</dbReference>
<dbReference type="NCBIfam" id="TIGR00879">
    <property type="entry name" value="SP"/>
    <property type="match status" value="1"/>
</dbReference>
<dbReference type="SUPFAM" id="SSF103473">
    <property type="entry name" value="MFS general substrate transporter"/>
    <property type="match status" value="1"/>
</dbReference>
<feature type="transmembrane region" description="Helical" evidence="9">
    <location>
        <begin position="457"/>
        <end position="480"/>
    </location>
</feature>
<evidence type="ECO:0000313" key="12">
    <source>
        <dbReference type="Proteomes" id="UP000077002"/>
    </source>
</evidence>
<dbReference type="FunFam" id="1.20.1250.20:FF:000134">
    <property type="entry name" value="MFS sugar transporter protein"/>
    <property type="match status" value="1"/>
</dbReference>
<feature type="region of interest" description="Disordered" evidence="8">
    <location>
        <begin position="16"/>
        <end position="35"/>
    </location>
</feature>
<dbReference type="OrthoDB" id="6612291at2759"/>
<evidence type="ECO:0000313" key="11">
    <source>
        <dbReference type="EMBL" id="OAG41261.1"/>
    </source>
</evidence>